<comment type="caution">
    <text evidence="3">The sequence shown here is derived from an EMBL/GenBank/DDBJ whole genome shotgun (WGS) entry which is preliminary data.</text>
</comment>
<sequence>MKILFAGDEKPYSAYALKEVIRLAINTWADVTMLGVAPAEAGAPRAEMPLVQALRGYRDQFLKSSEVEGSPYARKECRHEWLPLKGGVWEELLVCRGDKRDVRVCLRTGNPAQEIVAEARDEETDLLILGCTKGRDCLWQGAEAVPQRVVNDADCSVLLVKEQQPFKRILACLDQSYISQESLEMINQMATIHEAEVQLVGLSQAGDMKKDVYRRLIEIGDYYEDRQIKVSTQLTDIADFESFVANELQQDLLALWMGRKSLLDRFFPRDWVGRFVSKCQTSVLVMR</sequence>
<proteinExistence type="inferred from homology"/>
<dbReference type="Gene3D" id="3.40.50.12370">
    <property type="match status" value="1"/>
</dbReference>
<accession>A0A7C3Z284</accession>
<dbReference type="EMBL" id="DTMF01000263">
    <property type="protein sequence ID" value="HGF34827.1"/>
    <property type="molecule type" value="Genomic_DNA"/>
</dbReference>
<dbReference type="PANTHER" id="PTHR46268">
    <property type="entry name" value="STRESS RESPONSE PROTEIN NHAX"/>
    <property type="match status" value="1"/>
</dbReference>
<evidence type="ECO:0000259" key="2">
    <source>
        <dbReference type="Pfam" id="PF00582"/>
    </source>
</evidence>
<name>A0A7C3Z284_9BACT</name>
<evidence type="ECO:0000256" key="1">
    <source>
        <dbReference type="ARBA" id="ARBA00008791"/>
    </source>
</evidence>
<dbReference type="SUPFAM" id="SSF52402">
    <property type="entry name" value="Adenine nucleotide alpha hydrolases-like"/>
    <property type="match status" value="2"/>
</dbReference>
<reference evidence="3" key="1">
    <citation type="journal article" date="2020" name="mSystems">
        <title>Genome- and Community-Level Interaction Insights into Carbon Utilization and Element Cycling Functions of Hydrothermarchaeota in Hydrothermal Sediment.</title>
        <authorList>
            <person name="Zhou Z."/>
            <person name="Liu Y."/>
            <person name="Xu W."/>
            <person name="Pan J."/>
            <person name="Luo Z.H."/>
            <person name="Li M."/>
        </authorList>
    </citation>
    <scope>NUCLEOTIDE SEQUENCE [LARGE SCALE GENOMIC DNA]</scope>
    <source>
        <strain evidence="3">SpSt-897</strain>
    </source>
</reference>
<dbReference type="InterPro" id="IPR006016">
    <property type="entry name" value="UspA"/>
</dbReference>
<dbReference type="Pfam" id="PF00582">
    <property type="entry name" value="Usp"/>
    <property type="match status" value="1"/>
</dbReference>
<dbReference type="CDD" id="cd00293">
    <property type="entry name" value="USP-like"/>
    <property type="match status" value="1"/>
</dbReference>
<comment type="similarity">
    <text evidence="1">Belongs to the universal stress protein A family.</text>
</comment>
<dbReference type="PANTHER" id="PTHR46268:SF15">
    <property type="entry name" value="UNIVERSAL STRESS PROTEIN HP_0031"/>
    <property type="match status" value="1"/>
</dbReference>
<organism evidence="3">
    <name type="scientific">Desulfobacca acetoxidans</name>
    <dbReference type="NCBI Taxonomy" id="60893"/>
    <lineage>
        <taxon>Bacteria</taxon>
        <taxon>Pseudomonadati</taxon>
        <taxon>Thermodesulfobacteriota</taxon>
        <taxon>Desulfobaccia</taxon>
        <taxon>Desulfobaccales</taxon>
        <taxon>Desulfobaccaceae</taxon>
        <taxon>Desulfobacca</taxon>
    </lineage>
</organism>
<gene>
    <name evidence="3" type="ORF">ENW96_10645</name>
</gene>
<dbReference type="AlphaFoldDB" id="A0A7C3Z284"/>
<evidence type="ECO:0000313" key="3">
    <source>
        <dbReference type="EMBL" id="HGF34827.1"/>
    </source>
</evidence>
<feature type="domain" description="UspA" evidence="2">
    <location>
        <begin position="2"/>
        <end position="161"/>
    </location>
</feature>
<protein>
    <submittedName>
        <fullName evidence="3">Universal stress protein</fullName>
    </submittedName>
</protein>